<reference evidence="5" key="1">
    <citation type="submission" date="2022-10" db="EMBL/GenBank/DDBJ databases">
        <title>Genome sequences of endogenous nimaviruses in decapod crustaceans.</title>
        <authorList>
            <person name="Kawato S."/>
            <person name="Nozaki R."/>
            <person name="Kondo H."/>
            <person name="Hirono I."/>
        </authorList>
    </citation>
    <scope>NUCLEOTIDE SEQUENCE</scope>
    <source>
        <strain evidence="5">Okinawa2016</strain>
    </source>
</reference>
<dbReference type="CDD" id="cd00022">
    <property type="entry name" value="BIR"/>
    <property type="match status" value="2"/>
</dbReference>
<feature type="compositionally biased region" description="Polar residues" evidence="3">
    <location>
        <begin position="588"/>
        <end position="599"/>
    </location>
</feature>
<keyword evidence="2" id="KW-0479">Metal-binding</keyword>
<dbReference type="PROSITE" id="PS50896">
    <property type="entry name" value="LISH"/>
    <property type="match status" value="1"/>
</dbReference>
<dbReference type="PROSITE" id="PS50143">
    <property type="entry name" value="BIR_REPEAT_2"/>
    <property type="match status" value="6"/>
</dbReference>
<organism evidence="5">
    <name type="scientific">Melicertus latisulcatus majanivirus</name>
    <dbReference type="NCBI Taxonomy" id="2984277"/>
    <lineage>
        <taxon>Viruses</taxon>
        <taxon>Viruses incertae sedis</taxon>
        <taxon>Naldaviricetes</taxon>
        <taxon>Nimaviridae</taxon>
    </lineage>
</organism>
<dbReference type="PROSITE" id="PS50089">
    <property type="entry name" value="ZF_RING_2"/>
    <property type="match status" value="2"/>
</dbReference>
<dbReference type="SUPFAM" id="SSF57924">
    <property type="entry name" value="Inhibitor of apoptosis (IAP) repeat"/>
    <property type="match status" value="6"/>
</dbReference>
<feature type="region of interest" description="Disordered" evidence="3">
    <location>
        <begin position="1"/>
        <end position="20"/>
    </location>
</feature>
<dbReference type="Gene3D" id="3.30.40.10">
    <property type="entry name" value="Zinc/RING finger domain, C3HC4 (zinc finger)"/>
    <property type="match status" value="2"/>
</dbReference>
<evidence type="ECO:0000313" key="5">
    <source>
        <dbReference type="EMBL" id="BDT62313.1"/>
    </source>
</evidence>
<protein>
    <submittedName>
        <fullName evidence="5">Baculoviral IAP repeat-containing protein</fullName>
    </submittedName>
</protein>
<dbReference type="InterPro" id="IPR006594">
    <property type="entry name" value="LisH"/>
</dbReference>
<evidence type="ECO:0000256" key="2">
    <source>
        <dbReference type="PROSITE-ProRule" id="PRU00175"/>
    </source>
</evidence>
<evidence type="ECO:0000259" key="4">
    <source>
        <dbReference type="PROSITE" id="PS50089"/>
    </source>
</evidence>
<evidence type="ECO:0000256" key="3">
    <source>
        <dbReference type="SAM" id="MobiDB-lite"/>
    </source>
</evidence>
<dbReference type="InterPro" id="IPR001370">
    <property type="entry name" value="BIR_rpt"/>
</dbReference>
<dbReference type="Pfam" id="PF00653">
    <property type="entry name" value="BIR"/>
    <property type="match status" value="5"/>
</dbReference>
<dbReference type="Gene3D" id="1.10.1170.10">
    <property type="entry name" value="Inhibitor Of Apoptosis Protein (2mihbC-IAP-1), Chain A"/>
    <property type="match status" value="6"/>
</dbReference>
<dbReference type="SMART" id="SM00184">
    <property type="entry name" value="RING"/>
    <property type="match status" value="2"/>
</dbReference>
<feature type="domain" description="RING-type" evidence="4">
    <location>
        <begin position="622"/>
        <end position="654"/>
    </location>
</feature>
<feature type="region of interest" description="Disordered" evidence="3">
    <location>
        <begin position="588"/>
        <end position="608"/>
    </location>
</feature>
<dbReference type="FunFam" id="1.10.1170.10:FF:000003">
    <property type="entry name" value="E3 ubiquitin-protein ligase XIAP"/>
    <property type="match status" value="1"/>
</dbReference>
<dbReference type="EMBL" id="LC738874">
    <property type="protein sequence ID" value="BDT62313.1"/>
    <property type="molecule type" value="Genomic_DNA"/>
</dbReference>
<accession>A0A9C7BMG4</accession>
<dbReference type="GO" id="GO:0008270">
    <property type="term" value="F:zinc ion binding"/>
    <property type="evidence" value="ECO:0007669"/>
    <property type="project" value="UniProtKB-KW"/>
</dbReference>
<keyword evidence="2" id="KW-0862">Zinc</keyword>
<sequence length="1384" mass="160643">MSRPNNNSSIDNSQPDDNRDIIHTESETCETSNDMKMKVNRINTFGEHHQYAHHPIVIAEAGFYKVNQSVFCFKCGLKIDIDEINNTDDIVELHTTKNPSCIFARNLPPLPRSRLFDQYDDDLRYEVNRLGTFIDWPCVPMEPMELSKAGFFYSRIENKCICYKCGLRVNILTDKRYESHHSMLFAHAKERPNCAFALNLNEGNVPIHMSKIIKKITSKYGNSHDKDASKTTEKEINISTTLDKHNWNVTNVNHILHPYTPPKHKNYVIPESRKKTFNTWPLEDKDLKERLIEAGFFYTGKGDHVICFHCGVCIRNWESYDDPLTQHAMWSPSCCFIHIFAGQPFIDKVKEMKKTLFKKPTTCTKDIGQITEDDWDNLMGLDIMINLRARGFHKCVLKDCLKDQIIKYGKPFLNIPQCLGAIRMKMLSYGRPYKESTNKNCDLPSKFIEQCHALYSVMMFISDVRSYYLNEKVDPSRISLVKENTSIMLIKKPFIDPLTSERQSRYSFNFPHCLDTFDTTYKNDYYNIERQLNSTVVEHVLTPHFEYNHSVPLFEIWKKIAARINIKNYNLPDDSKLIRYNITSTTEPHYPTSYQQEENQGSRKRKRDDDHLQAKLLKKYVCKTCYNDGIESVNFPCGHMTSCKKCILSHTNCPKMSNQNTDNVDMKNEFNRRRTFGHNRSYVINPNILAKAGFRKCDSYITCIECHACIDIETLNISDNIVKLHQNKNPNCPLAQNLPPLPRSKKFEIDFDSITELPTDLRYEIKRLESFIDWPNKRVQPKDLSAAGFFYSRNTNYCICFYCNEYVRFFDNIPMTIRDIHLKKNPYCLFAQGKPVGNIPIHMSDIINKITSQKLPVINQENGLETETQKTKNKVMDSYNYTGPLHNDYITINKRLQSFFNWPVRNYQNPEILVEAGFYYTGTSDHVQCFHCGGGLRNWEMDDDPWELHAKWYPNCNYVLLKKGESFINNVRVEEPLKGTFSSSQDQYNQLEITKQDWDILLGLDYTRHLLIQGFPIIAVRDALCDQILQTGIPFSSEVDCVSAIRKKIESYKNIDKNMNNNNINNLGPECIVNYRTVYAVMRFTQMIINKKYENSSFPTSNTEDSVHLIKQSAFNSNIDPNTPVYGHDIFFKLPYPNHKYNYHLECEYRKALNELNAYEITSRISPLLNEQQSASLTLIWEYLINQNKKTTADTLTSTTNIDELNSFVLTDLNELVDNRISLIHIMSYMTDNGIIHNPIYISNIDGNITHQIHNIVRESEIQPENPHQDENTEMGQDENTEMGQEGDICGIDGNTTHQNHNIVREAVVQPEHPQRDGNIEMGQEDKPDNKQERRLCTVCMTDEVDVVILPCDHMVCCTSCLLTQSMCPICRGVIEKVVKPIFI</sequence>
<dbReference type="InterPro" id="IPR050784">
    <property type="entry name" value="IAP"/>
</dbReference>
<keyword evidence="2" id="KW-0863">Zinc-finger</keyword>
<dbReference type="SMART" id="SM00238">
    <property type="entry name" value="BIR"/>
    <property type="match status" value="6"/>
</dbReference>
<evidence type="ECO:0000256" key="1">
    <source>
        <dbReference type="ARBA" id="ARBA00022703"/>
    </source>
</evidence>
<feature type="compositionally biased region" description="Polar residues" evidence="3">
    <location>
        <begin position="1"/>
        <end position="15"/>
    </location>
</feature>
<dbReference type="Pfam" id="PF13920">
    <property type="entry name" value="zf-C3HC4_3"/>
    <property type="match status" value="1"/>
</dbReference>
<dbReference type="PROSITE" id="PS01282">
    <property type="entry name" value="BIR_REPEAT_1"/>
    <property type="match status" value="2"/>
</dbReference>
<dbReference type="InterPro" id="IPR001841">
    <property type="entry name" value="Znf_RING"/>
</dbReference>
<feature type="region of interest" description="Disordered" evidence="3">
    <location>
        <begin position="1263"/>
        <end position="1285"/>
    </location>
</feature>
<keyword evidence="1" id="KW-0053">Apoptosis</keyword>
<dbReference type="PANTHER" id="PTHR10044">
    <property type="entry name" value="INHIBITOR OF APOPTOSIS"/>
    <property type="match status" value="1"/>
</dbReference>
<dbReference type="PANTHER" id="PTHR10044:SF139">
    <property type="entry name" value="DEATH-ASSOCIATED INHIBITOR OF APOPTOSIS 2"/>
    <property type="match status" value="1"/>
</dbReference>
<proteinExistence type="predicted"/>
<name>A0A9C7BMG4_9VIRU</name>
<feature type="domain" description="RING-type" evidence="4">
    <location>
        <begin position="1337"/>
        <end position="1372"/>
    </location>
</feature>
<dbReference type="InterPro" id="IPR013083">
    <property type="entry name" value="Znf_RING/FYVE/PHD"/>
</dbReference>
<feature type="compositionally biased region" description="Acidic residues" evidence="3">
    <location>
        <begin position="1272"/>
        <end position="1281"/>
    </location>
</feature>